<dbReference type="PROSITE" id="PS00913">
    <property type="entry name" value="ADH_IRON_1"/>
    <property type="match status" value="1"/>
</dbReference>
<dbReference type="PANTHER" id="PTHR11496">
    <property type="entry name" value="ALCOHOL DEHYDROGENASE"/>
    <property type="match status" value="1"/>
</dbReference>
<sequence length="381" mass="41148">MWEITNNRRVIFGEDSVKQLPDILKWQGVKKVFFVTFSASAAPTSNIKELLQDAGISYVIYDKVVAEPDSVVIDGGRDLFLQEGCDCTVALGGGSVIDTAKSINMLSTNGGSVEEYQMGEKQVTKESPFYVAIPTTSGTGAEGTKTAVVKNVHNGLKKSLYHVSMIADVVILDPKMTLTLPKAITAATGMDALSHAIESYVSKNATPITEMYGLKAISLISQSLEKACNDPSDIEARGNMALASYFGGMAITAGIGIAHICAQPIGGEFHVPHGDACAIFLPASMEFNLDFAEKKYADIARALGVYDRNATQRENAENAIKEVKRIRSAVGAPDSLRKYLPAELPSEDYVADVIFRTCGHITCNPAPVDKEVYKKFYREAL</sequence>
<evidence type="ECO:0000256" key="4">
    <source>
        <dbReference type="ARBA" id="ARBA00023027"/>
    </source>
</evidence>
<dbReference type="Pfam" id="PF25137">
    <property type="entry name" value="ADH_Fe_C"/>
    <property type="match status" value="1"/>
</dbReference>
<comment type="similarity">
    <text evidence="2">Belongs to the iron-containing alcohol dehydrogenase family.</text>
</comment>
<dbReference type="GO" id="GO:0004022">
    <property type="term" value="F:alcohol dehydrogenase (NAD+) activity"/>
    <property type="evidence" value="ECO:0007669"/>
    <property type="project" value="TreeGrafter"/>
</dbReference>
<dbReference type="FunFam" id="1.20.1090.10:FF:000001">
    <property type="entry name" value="Aldehyde-alcohol dehydrogenase"/>
    <property type="match status" value="1"/>
</dbReference>
<dbReference type="InterPro" id="IPR001670">
    <property type="entry name" value="ADH_Fe/GldA"/>
</dbReference>
<reference evidence="7 8" key="1">
    <citation type="submission" date="2019-08" db="EMBL/GenBank/DDBJ databases">
        <title>In-depth cultivation of the pig gut microbiome towards novel bacterial diversity and tailored functional studies.</title>
        <authorList>
            <person name="Wylensek D."/>
            <person name="Hitch T.C.A."/>
            <person name="Clavel T."/>
        </authorList>
    </citation>
    <scope>NUCLEOTIDE SEQUENCE [LARGE SCALE GENOMIC DNA]</scope>
    <source>
        <strain evidence="7 8">NM-380-WT-3C1</strain>
    </source>
</reference>
<proteinExistence type="inferred from homology"/>
<dbReference type="Gene3D" id="3.40.50.1970">
    <property type="match status" value="1"/>
</dbReference>
<dbReference type="InterPro" id="IPR018211">
    <property type="entry name" value="ADH_Fe_CS"/>
</dbReference>
<accession>A0A7X2PCC1</accession>
<evidence type="ECO:0000256" key="1">
    <source>
        <dbReference type="ARBA" id="ARBA00001962"/>
    </source>
</evidence>
<evidence type="ECO:0000313" key="8">
    <source>
        <dbReference type="Proteomes" id="UP000460549"/>
    </source>
</evidence>
<comment type="caution">
    <text evidence="7">The sequence shown here is derived from an EMBL/GenBank/DDBJ whole genome shotgun (WGS) entry which is preliminary data.</text>
</comment>
<name>A0A7X2PCC1_9SPIO</name>
<dbReference type="Gene3D" id="1.20.1090.10">
    <property type="entry name" value="Dehydroquinate synthase-like - alpha domain"/>
    <property type="match status" value="1"/>
</dbReference>
<evidence type="ECO:0000256" key="3">
    <source>
        <dbReference type="ARBA" id="ARBA00023002"/>
    </source>
</evidence>
<dbReference type="SUPFAM" id="SSF56796">
    <property type="entry name" value="Dehydroquinate synthase-like"/>
    <property type="match status" value="1"/>
</dbReference>
<dbReference type="RefSeq" id="WP_154424740.1">
    <property type="nucleotide sequence ID" value="NZ_VUNN01000004.1"/>
</dbReference>
<dbReference type="PROSITE" id="PS00060">
    <property type="entry name" value="ADH_IRON_2"/>
    <property type="match status" value="1"/>
</dbReference>
<keyword evidence="3" id="KW-0560">Oxidoreductase</keyword>
<evidence type="ECO:0000259" key="6">
    <source>
        <dbReference type="Pfam" id="PF25137"/>
    </source>
</evidence>
<dbReference type="PANTHER" id="PTHR11496:SF102">
    <property type="entry name" value="ALCOHOL DEHYDROGENASE 4"/>
    <property type="match status" value="1"/>
</dbReference>
<dbReference type="GO" id="GO:0046872">
    <property type="term" value="F:metal ion binding"/>
    <property type="evidence" value="ECO:0007669"/>
    <property type="project" value="InterPro"/>
</dbReference>
<protein>
    <submittedName>
        <fullName evidence="7">Iron-containing alcohol dehydrogenase</fullName>
    </submittedName>
</protein>
<dbReference type="Pfam" id="PF00465">
    <property type="entry name" value="Fe-ADH"/>
    <property type="match status" value="1"/>
</dbReference>
<organism evidence="7 8">
    <name type="scientific">Bullifex porci</name>
    <dbReference type="NCBI Taxonomy" id="2606638"/>
    <lineage>
        <taxon>Bacteria</taxon>
        <taxon>Pseudomonadati</taxon>
        <taxon>Spirochaetota</taxon>
        <taxon>Spirochaetia</taxon>
        <taxon>Spirochaetales</taxon>
        <taxon>Spirochaetaceae</taxon>
        <taxon>Bullifex</taxon>
    </lineage>
</organism>
<evidence type="ECO:0000256" key="2">
    <source>
        <dbReference type="ARBA" id="ARBA00007358"/>
    </source>
</evidence>
<keyword evidence="4" id="KW-0520">NAD</keyword>
<comment type="cofactor">
    <cofactor evidence="1">
        <name>Fe cation</name>
        <dbReference type="ChEBI" id="CHEBI:24875"/>
    </cofactor>
</comment>
<dbReference type="EMBL" id="VUNN01000004">
    <property type="protein sequence ID" value="MSU05838.1"/>
    <property type="molecule type" value="Genomic_DNA"/>
</dbReference>
<dbReference type="CDD" id="cd08551">
    <property type="entry name" value="Fe-ADH"/>
    <property type="match status" value="1"/>
</dbReference>
<keyword evidence="8" id="KW-1185">Reference proteome</keyword>
<evidence type="ECO:0000313" key="7">
    <source>
        <dbReference type="EMBL" id="MSU05838.1"/>
    </source>
</evidence>
<dbReference type="InterPro" id="IPR056798">
    <property type="entry name" value="ADH_Fe_C"/>
</dbReference>
<dbReference type="FunFam" id="3.40.50.1970:FF:000003">
    <property type="entry name" value="Alcohol dehydrogenase, iron-containing"/>
    <property type="match status" value="1"/>
</dbReference>
<evidence type="ECO:0000259" key="5">
    <source>
        <dbReference type="Pfam" id="PF00465"/>
    </source>
</evidence>
<dbReference type="InterPro" id="IPR039697">
    <property type="entry name" value="Alcohol_dehydrogenase_Fe"/>
</dbReference>
<feature type="domain" description="Fe-containing alcohol dehydrogenase-like C-terminal" evidence="6">
    <location>
        <begin position="185"/>
        <end position="379"/>
    </location>
</feature>
<feature type="domain" description="Alcohol dehydrogenase iron-type/glycerol dehydrogenase GldA" evidence="5">
    <location>
        <begin position="8"/>
        <end position="174"/>
    </location>
</feature>
<dbReference type="Proteomes" id="UP000460549">
    <property type="component" value="Unassembled WGS sequence"/>
</dbReference>
<gene>
    <name evidence="7" type="ORF">FYJ80_03465</name>
</gene>
<dbReference type="AlphaFoldDB" id="A0A7X2PCC1"/>